<keyword evidence="6" id="KW-1185">Reference proteome</keyword>
<dbReference type="PROSITE" id="PS50297">
    <property type="entry name" value="ANK_REP_REGION"/>
    <property type="match status" value="3"/>
</dbReference>
<dbReference type="InterPro" id="IPR002110">
    <property type="entry name" value="Ankyrin_rpt"/>
</dbReference>
<feature type="compositionally biased region" description="Acidic residues" evidence="4">
    <location>
        <begin position="86"/>
        <end position="104"/>
    </location>
</feature>
<dbReference type="PANTHER" id="PTHR24198">
    <property type="entry name" value="ANKYRIN REPEAT AND PROTEIN KINASE DOMAIN-CONTAINING PROTEIN"/>
    <property type="match status" value="1"/>
</dbReference>
<dbReference type="Gene3D" id="1.25.40.20">
    <property type="entry name" value="Ankyrin repeat-containing domain"/>
    <property type="match status" value="2"/>
</dbReference>
<comment type="caution">
    <text evidence="5">The sequence shown here is derived from an EMBL/GenBank/DDBJ whole genome shotgun (WGS) entry which is preliminary data.</text>
</comment>
<feature type="repeat" description="ANK" evidence="3">
    <location>
        <begin position="263"/>
        <end position="295"/>
    </location>
</feature>
<keyword evidence="2 3" id="KW-0040">ANK repeat</keyword>
<gene>
    <name evidence="5" type="ORF">POM88_004086</name>
</gene>
<evidence type="ECO:0000256" key="2">
    <source>
        <dbReference type="ARBA" id="ARBA00023043"/>
    </source>
</evidence>
<dbReference type="EMBL" id="JAUIZM010000001">
    <property type="protein sequence ID" value="KAK1404481.1"/>
    <property type="molecule type" value="Genomic_DNA"/>
</dbReference>
<dbReference type="InterPro" id="IPR036770">
    <property type="entry name" value="Ankyrin_rpt-contain_sf"/>
</dbReference>
<sequence length="352" mass="38643">MAVQLVTTTSFSSQIFPSSDAIVDKSDCASSLRAVKFFSIRKCVTVRLRGPFNNFPVAANAREVLVRATSSANLNEMWEDPNQVSDSEDEDEDEEAKAEGNDLDYESGWEVDKGAVKISNRIADLSAGNYEEDLKKEVEQLLEPEEIAILQHNKTPDLKKISSSKWNPLHTLALVGQIPYMDLLLKEGLGIDLVDKDGLTALHQAIIGKKEAVISHLLRKGANLHARDLDGATPLHYAVQVGAVQTVKLLIKHKVDVNVTDNEGWTPLHVAIQSRNRDIAKLLLVNGADKNITNKDGKTPLDVSICYGKDFKSYDLAKLVKLVPYNRKSSAVPVLVEAGNAWFASCMEPGGK</sequence>
<organism evidence="5 6">
    <name type="scientific">Heracleum sosnowskyi</name>
    <dbReference type="NCBI Taxonomy" id="360622"/>
    <lineage>
        <taxon>Eukaryota</taxon>
        <taxon>Viridiplantae</taxon>
        <taxon>Streptophyta</taxon>
        <taxon>Embryophyta</taxon>
        <taxon>Tracheophyta</taxon>
        <taxon>Spermatophyta</taxon>
        <taxon>Magnoliopsida</taxon>
        <taxon>eudicotyledons</taxon>
        <taxon>Gunneridae</taxon>
        <taxon>Pentapetalae</taxon>
        <taxon>asterids</taxon>
        <taxon>campanulids</taxon>
        <taxon>Apiales</taxon>
        <taxon>Apiaceae</taxon>
        <taxon>Apioideae</taxon>
        <taxon>apioid superclade</taxon>
        <taxon>Tordylieae</taxon>
        <taxon>Tordyliinae</taxon>
        <taxon>Heracleum</taxon>
    </lineage>
</organism>
<reference evidence="5" key="2">
    <citation type="submission" date="2023-05" db="EMBL/GenBank/DDBJ databases">
        <authorList>
            <person name="Schelkunov M.I."/>
        </authorList>
    </citation>
    <scope>NUCLEOTIDE SEQUENCE</scope>
    <source>
        <strain evidence="5">Hsosn_3</strain>
        <tissue evidence="5">Leaf</tissue>
    </source>
</reference>
<evidence type="ECO:0000313" key="5">
    <source>
        <dbReference type="EMBL" id="KAK1404481.1"/>
    </source>
</evidence>
<name>A0AAD8JIT9_9APIA</name>
<evidence type="ECO:0000313" key="6">
    <source>
        <dbReference type="Proteomes" id="UP001237642"/>
    </source>
</evidence>
<reference evidence="5" key="1">
    <citation type="submission" date="2023-02" db="EMBL/GenBank/DDBJ databases">
        <title>Genome of toxic invasive species Heracleum sosnowskyi carries increased number of genes despite the absence of recent whole-genome duplications.</title>
        <authorList>
            <person name="Schelkunov M."/>
            <person name="Shtratnikova V."/>
            <person name="Makarenko M."/>
            <person name="Klepikova A."/>
            <person name="Omelchenko D."/>
            <person name="Novikova G."/>
            <person name="Obukhova E."/>
            <person name="Bogdanov V."/>
            <person name="Penin A."/>
            <person name="Logacheva M."/>
        </authorList>
    </citation>
    <scope>NUCLEOTIDE SEQUENCE</scope>
    <source>
        <strain evidence="5">Hsosn_3</strain>
        <tissue evidence="5">Leaf</tissue>
    </source>
</reference>
<accession>A0AAD8JIT9</accession>
<dbReference type="PANTHER" id="PTHR24198:SF165">
    <property type="entry name" value="ANKYRIN REPEAT-CONTAINING PROTEIN-RELATED"/>
    <property type="match status" value="1"/>
</dbReference>
<protein>
    <submittedName>
        <fullName evidence="5">Ankyrin repeat domain-containing protein EMB506, chloroplastic</fullName>
    </submittedName>
</protein>
<evidence type="ECO:0000256" key="3">
    <source>
        <dbReference type="PROSITE-ProRule" id="PRU00023"/>
    </source>
</evidence>
<dbReference type="PROSITE" id="PS50088">
    <property type="entry name" value="ANK_REPEAT"/>
    <property type="match status" value="4"/>
</dbReference>
<dbReference type="Proteomes" id="UP001237642">
    <property type="component" value="Unassembled WGS sequence"/>
</dbReference>
<keyword evidence="1" id="KW-0677">Repeat</keyword>
<feature type="region of interest" description="Disordered" evidence="4">
    <location>
        <begin position="75"/>
        <end position="104"/>
    </location>
</feature>
<dbReference type="SUPFAM" id="SSF48403">
    <property type="entry name" value="Ankyrin repeat"/>
    <property type="match status" value="1"/>
</dbReference>
<feature type="repeat" description="ANK" evidence="3">
    <location>
        <begin position="197"/>
        <end position="229"/>
    </location>
</feature>
<proteinExistence type="predicted"/>
<evidence type="ECO:0000256" key="4">
    <source>
        <dbReference type="SAM" id="MobiDB-lite"/>
    </source>
</evidence>
<dbReference type="AlphaFoldDB" id="A0AAD8JIT9"/>
<dbReference type="SMART" id="SM00248">
    <property type="entry name" value="ANK"/>
    <property type="match status" value="5"/>
</dbReference>
<dbReference type="Pfam" id="PF12796">
    <property type="entry name" value="Ank_2"/>
    <property type="match status" value="1"/>
</dbReference>
<dbReference type="PRINTS" id="PR01415">
    <property type="entry name" value="ANKYRIN"/>
</dbReference>
<feature type="repeat" description="ANK" evidence="3">
    <location>
        <begin position="230"/>
        <end position="262"/>
    </location>
</feature>
<feature type="repeat" description="ANK" evidence="3">
    <location>
        <begin position="164"/>
        <end position="196"/>
    </location>
</feature>
<evidence type="ECO:0000256" key="1">
    <source>
        <dbReference type="ARBA" id="ARBA00022737"/>
    </source>
</evidence>